<feature type="domain" description="Putative restriction endonuclease" evidence="1">
    <location>
        <begin position="49"/>
        <end position="96"/>
    </location>
</feature>
<dbReference type="Gene3D" id="3.90.1570.10">
    <property type="entry name" value="tt1808, chain A"/>
    <property type="match status" value="1"/>
</dbReference>
<dbReference type="GO" id="GO:0006302">
    <property type="term" value="P:double-strand break repair"/>
    <property type="evidence" value="ECO:0007669"/>
    <property type="project" value="UniProtKB-ARBA"/>
</dbReference>
<accession>A0A2N1NTC0</accession>
<dbReference type="Pfam" id="PF05685">
    <property type="entry name" value="Uma2"/>
    <property type="match status" value="1"/>
</dbReference>
<gene>
    <name evidence="2" type="ORF">RhiirC2_706828</name>
</gene>
<reference evidence="2 3" key="1">
    <citation type="submission" date="2016-04" db="EMBL/GenBank/DDBJ databases">
        <title>Genome analyses suggest a sexual origin of heterokaryosis in a supposedly ancient asexual fungus.</title>
        <authorList>
            <person name="Ropars J."/>
            <person name="Sedzielewska K."/>
            <person name="Noel J."/>
            <person name="Charron P."/>
            <person name="Farinelli L."/>
            <person name="Marton T."/>
            <person name="Kruger M."/>
            <person name="Pelin A."/>
            <person name="Brachmann A."/>
            <person name="Corradi N."/>
        </authorList>
    </citation>
    <scope>NUCLEOTIDE SEQUENCE [LARGE SCALE GENOMIC DNA]</scope>
    <source>
        <strain evidence="2 3">C2</strain>
    </source>
</reference>
<dbReference type="CDD" id="cd06260">
    <property type="entry name" value="DUF820-like"/>
    <property type="match status" value="1"/>
</dbReference>
<dbReference type="VEuPathDB" id="FungiDB:RhiirA1_468497"/>
<dbReference type="AlphaFoldDB" id="A0A2N1NTC0"/>
<dbReference type="Proteomes" id="UP000233469">
    <property type="component" value="Unassembled WGS sequence"/>
</dbReference>
<organism evidence="2 3">
    <name type="scientific">Rhizophagus irregularis</name>
    <dbReference type="NCBI Taxonomy" id="588596"/>
    <lineage>
        <taxon>Eukaryota</taxon>
        <taxon>Fungi</taxon>
        <taxon>Fungi incertae sedis</taxon>
        <taxon>Mucoromycota</taxon>
        <taxon>Glomeromycotina</taxon>
        <taxon>Glomeromycetes</taxon>
        <taxon>Glomerales</taxon>
        <taxon>Glomeraceae</taxon>
        <taxon>Rhizophagus</taxon>
    </lineage>
</organism>
<evidence type="ECO:0000313" key="3">
    <source>
        <dbReference type="Proteomes" id="UP000233469"/>
    </source>
</evidence>
<dbReference type="EMBL" id="LLXL01000145">
    <property type="protein sequence ID" value="PKK77130.1"/>
    <property type="molecule type" value="Genomic_DNA"/>
</dbReference>
<dbReference type="InterPro" id="IPR008538">
    <property type="entry name" value="Uma2"/>
</dbReference>
<evidence type="ECO:0000313" key="2">
    <source>
        <dbReference type="EMBL" id="PKK77130.1"/>
    </source>
</evidence>
<proteinExistence type="predicted"/>
<dbReference type="SUPFAM" id="SSF52980">
    <property type="entry name" value="Restriction endonuclease-like"/>
    <property type="match status" value="1"/>
</dbReference>
<dbReference type="VEuPathDB" id="FungiDB:FUN_003827"/>
<evidence type="ECO:0000259" key="1">
    <source>
        <dbReference type="Pfam" id="PF05685"/>
    </source>
</evidence>
<dbReference type="InterPro" id="IPR012296">
    <property type="entry name" value="Nuclease_put_TT1808"/>
</dbReference>
<comment type="caution">
    <text evidence="2">The sequence shown here is derived from an EMBL/GenBank/DDBJ whole genome shotgun (WGS) entry which is preliminary data.</text>
</comment>
<name>A0A2N1NTC0_9GLOM</name>
<reference evidence="2 3" key="2">
    <citation type="submission" date="2017-10" db="EMBL/GenBank/DDBJ databases">
        <title>Extensive intraspecific genome diversity in a model arbuscular mycorrhizal fungus.</title>
        <authorList>
            <person name="Chen E.C.H."/>
            <person name="Morin E."/>
            <person name="Baudet D."/>
            <person name="Noel J."/>
            <person name="Ndikumana S."/>
            <person name="Charron P."/>
            <person name="St-Onge C."/>
            <person name="Giorgi J."/>
            <person name="Grigoriev I.V."/>
            <person name="Roux C."/>
            <person name="Martin F.M."/>
            <person name="Corradi N."/>
        </authorList>
    </citation>
    <scope>NUCLEOTIDE SEQUENCE [LARGE SCALE GENOMIC DNA]</scope>
    <source>
        <strain evidence="2 3">C2</strain>
    </source>
</reference>
<sequence length="106" mass="12234">MSSRIFIPDSSIEQLELIANANSRFFRMNLIEGVLDIMPLGHSNKCTTNEAYPPVTPNFIVELRSQSDSVQYIHNKMLQWMNAGAEEGWFIDQFQNPPERFLKSQI</sequence>
<protein>
    <recommendedName>
        <fullName evidence="1">Putative restriction endonuclease domain-containing protein</fullName>
    </recommendedName>
</protein>
<dbReference type="InterPro" id="IPR011335">
    <property type="entry name" value="Restrct_endonuc-II-like"/>
</dbReference>